<dbReference type="SUPFAM" id="SSF57783">
    <property type="entry name" value="Zinc beta-ribbon"/>
    <property type="match status" value="1"/>
</dbReference>
<evidence type="ECO:0000256" key="9">
    <source>
        <dbReference type="PIRSR" id="PIRSR005586-2"/>
    </source>
</evidence>
<feature type="zinc finger region" description="C4-type" evidence="9">
    <location>
        <begin position="23"/>
        <end position="45"/>
    </location>
</feature>
<dbReference type="EMBL" id="LNGC01000006">
    <property type="protein sequence ID" value="KYC53401.1"/>
    <property type="molecule type" value="Genomic_DNA"/>
</dbReference>
<keyword evidence="12" id="KW-0548">Nucleotidyltransferase</keyword>
<dbReference type="SMART" id="SM00440">
    <property type="entry name" value="ZnF_C2C2"/>
    <property type="match status" value="1"/>
</dbReference>
<reference evidence="12 13" key="1">
    <citation type="journal article" date="2016" name="ISME J.">
        <title>Chasing the elusive Euryarchaeota class WSA2: genomes reveal a uniquely fastidious methyl-reducing methanogen.</title>
        <authorList>
            <person name="Nobu M.K."/>
            <person name="Narihiro T."/>
            <person name="Kuroda K."/>
            <person name="Mei R."/>
            <person name="Liu W.T."/>
        </authorList>
    </citation>
    <scope>NUCLEOTIDE SEQUENCE [LARGE SCALE GENOMIC DNA]</scope>
    <source>
        <strain evidence="12">U1lsi0528_Bin055</strain>
    </source>
</reference>
<keyword evidence="12" id="KW-0808">Transferase</keyword>
<keyword evidence="2 8" id="KW-0479">Metal-binding</keyword>
<dbReference type="InterPro" id="IPR006288">
    <property type="entry name" value="TFS"/>
</dbReference>
<dbReference type="AlphaFoldDB" id="A0A150J882"/>
<dbReference type="Proteomes" id="UP000075398">
    <property type="component" value="Unassembled WGS sequence"/>
</dbReference>
<feature type="binding site" evidence="8">
    <location>
        <position position="114"/>
    </location>
    <ligand>
        <name>Zn(2+)</name>
        <dbReference type="ChEBI" id="CHEBI:29105"/>
        <label>2</label>
    </ligand>
</feature>
<keyword evidence="3 9" id="KW-0863">Zinc-finger</keyword>
<organism evidence="12 13">
    <name type="scientific">Candidatus Methanofastidiosum methylothiophilum</name>
    <dbReference type="NCBI Taxonomy" id="1705564"/>
    <lineage>
        <taxon>Archaea</taxon>
        <taxon>Methanobacteriati</taxon>
        <taxon>Methanobacteriota</taxon>
        <taxon>Stenosarchaea group</taxon>
        <taxon>Candidatus Methanofastidiosia</taxon>
        <taxon>Candidatus Methanofastidiosales</taxon>
        <taxon>Candidatus Methanofastidiosaceae</taxon>
        <taxon>Candidatus Methanofastidiosum</taxon>
    </lineage>
</organism>
<evidence type="ECO:0000256" key="6">
    <source>
        <dbReference type="ARBA" id="ARBA00032962"/>
    </source>
</evidence>
<dbReference type="NCBIfam" id="TIGR01384">
    <property type="entry name" value="TFS_arch"/>
    <property type="match status" value="1"/>
</dbReference>
<dbReference type="PIRSF" id="PIRSF005586">
    <property type="entry name" value="RNApol_RpoM"/>
    <property type="match status" value="1"/>
</dbReference>
<gene>
    <name evidence="12" type="primary">rpoM</name>
    <name evidence="12" type="ORF">AMQ22_00300</name>
</gene>
<evidence type="ECO:0000259" key="11">
    <source>
        <dbReference type="PROSITE" id="PS51133"/>
    </source>
</evidence>
<sequence length="125" mass="14834">MLIRNAYKPGLALLFGEHLMEFCPNCGTLLRVNKKEGKSLYACRCGYEKDIDEKSRFEHSEKNKSDDEVVIIENTNMAMPKVKEECKKCHNREAYWWMLQTRSGDEPATKFYRCTKCNFTWREYD</sequence>
<keyword evidence="12" id="KW-0240">DNA-directed RNA polymerase</keyword>
<feature type="domain" description="TFIIS-type" evidence="11">
    <location>
        <begin position="82"/>
        <end position="122"/>
    </location>
</feature>
<dbReference type="GO" id="GO:0000428">
    <property type="term" value="C:DNA-directed RNA polymerase complex"/>
    <property type="evidence" value="ECO:0007669"/>
    <property type="project" value="UniProtKB-KW"/>
</dbReference>
<dbReference type="InterPro" id="IPR001529">
    <property type="entry name" value="Zn_ribbon_RPB9"/>
</dbReference>
<feature type="binding site" evidence="8">
    <location>
        <position position="89"/>
    </location>
    <ligand>
        <name>Zn(2+)</name>
        <dbReference type="ChEBI" id="CHEBI:29105"/>
        <label>2</label>
    </ligand>
</feature>
<keyword evidence="4 8" id="KW-0862">Zinc</keyword>
<evidence type="ECO:0000256" key="10">
    <source>
        <dbReference type="RuleBase" id="RU003474"/>
    </source>
</evidence>
<evidence type="ECO:0000256" key="1">
    <source>
        <dbReference type="ARBA" id="ARBA00018272"/>
    </source>
</evidence>
<proteinExistence type="inferred from homology"/>
<dbReference type="GO" id="GO:0006355">
    <property type="term" value="P:regulation of DNA-templated transcription"/>
    <property type="evidence" value="ECO:0007669"/>
    <property type="project" value="InterPro"/>
</dbReference>
<dbReference type="InterPro" id="IPR012164">
    <property type="entry name" value="Rpa12/Rpb9/Rpc10/TFS"/>
</dbReference>
<dbReference type="GO" id="GO:0003899">
    <property type="term" value="F:DNA-directed RNA polymerase activity"/>
    <property type="evidence" value="ECO:0007669"/>
    <property type="project" value="InterPro"/>
</dbReference>
<dbReference type="GO" id="GO:0006351">
    <property type="term" value="P:DNA-templated transcription"/>
    <property type="evidence" value="ECO:0007669"/>
    <property type="project" value="InterPro"/>
</dbReference>
<feature type="binding site" evidence="8">
    <location>
        <position position="117"/>
    </location>
    <ligand>
        <name>Zn(2+)</name>
        <dbReference type="ChEBI" id="CHEBI:29105"/>
        <label>2</label>
    </ligand>
</feature>
<evidence type="ECO:0000256" key="5">
    <source>
        <dbReference type="ARBA" id="ARBA00023015"/>
    </source>
</evidence>
<dbReference type="PROSITE" id="PS00466">
    <property type="entry name" value="ZF_TFIIS_1"/>
    <property type="match status" value="1"/>
</dbReference>
<evidence type="ECO:0000313" key="12">
    <source>
        <dbReference type="EMBL" id="KYC53401.1"/>
    </source>
</evidence>
<feature type="binding site" evidence="8">
    <location>
        <position position="26"/>
    </location>
    <ligand>
        <name>Zn(2+)</name>
        <dbReference type="ChEBI" id="CHEBI:29105"/>
        <label>1</label>
    </ligand>
</feature>
<dbReference type="PROSITE" id="PS51133">
    <property type="entry name" value="ZF_TFIIS_2"/>
    <property type="match status" value="1"/>
</dbReference>
<evidence type="ECO:0000256" key="3">
    <source>
        <dbReference type="ARBA" id="ARBA00022771"/>
    </source>
</evidence>
<feature type="binding site" evidence="8">
    <location>
        <position position="45"/>
    </location>
    <ligand>
        <name>Zn(2+)</name>
        <dbReference type="ChEBI" id="CHEBI:29105"/>
        <label>1</label>
    </ligand>
</feature>
<keyword evidence="5" id="KW-0805">Transcription regulation</keyword>
<evidence type="ECO:0000256" key="7">
    <source>
        <dbReference type="PIRNR" id="PIRNR005586"/>
    </source>
</evidence>
<accession>A0A150J882</accession>
<dbReference type="SMART" id="SM00661">
    <property type="entry name" value="RPOL9"/>
    <property type="match status" value="1"/>
</dbReference>
<feature type="binding site" evidence="8">
    <location>
        <position position="43"/>
    </location>
    <ligand>
        <name>Zn(2+)</name>
        <dbReference type="ChEBI" id="CHEBI:29105"/>
        <label>1</label>
    </ligand>
</feature>
<dbReference type="GO" id="GO:0008270">
    <property type="term" value="F:zinc ion binding"/>
    <property type="evidence" value="ECO:0007669"/>
    <property type="project" value="UniProtKB-KW"/>
</dbReference>
<dbReference type="Pfam" id="PF01096">
    <property type="entry name" value="Zn_ribbon_TFIIS"/>
    <property type="match status" value="1"/>
</dbReference>
<evidence type="ECO:0000313" key="13">
    <source>
        <dbReference type="Proteomes" id="UP000075398"/>
    </source>
</evidence>
<comment type="caution">
    <text evidence="12">The sequence shown here is derived from an EMBL/GenBank/DDBJ whole genome shotgun (WGS) entry which is preliminary data.</text>
</comment>
<feature type="binding site" evidence="8">
    <location>
        <position position="23"/>
    </location>
    <ligand>
        <name>Zn(2+)</name>
        <dbReference type="ChEBI" id="CHEBI:29105"/>
        <label>1</label>
    </ligand>
</feature>
<dbReference type="CDD" id="cd10511">
    <property type="entry name" value="Zn-ribbon_TFS"/>
    <property type="match status" value="1"/>
</dbReference>
<comment type="similarity">
    <text evidence="7 10">Belongs to the archaeal rpoM/eukaryotic RPA12/RPB9/RPC11 RNA polymerase family.</text>
</comment>
<dbReference type="PANTHER" id="PTHR11239:SF12">
    <property type="entry name" value="DNA-DIRECTED RNA POLYMERASE III SUBUNIT RPC10"/>
    <property type="match status" value="1"/>
</dbReference>
<dbReference type="PANTHER" id="PTHR11239">
    <property type="entry name" value="DNA-DIRECTED RNA POLYMERASE"/>
    <property type="match status" value="1"/>
</dbReference>
<dbReference type="Pfam" id="PF02150">
    <property type="entry name" value="Zn_ribbon_RPB9"/>
    <property type="match status" value="1"/>
</dbReference>
<protein>
    <recommendedName>
        <fullName evidence="1">Transcription factor S</fullName>
    </recommendedName>
    <alternativeName>
        <fullName evidence="6">Transcription elongation factor IIS/RNA polymerase subunit homolog</fullName>
    </alternativeName>
</protein>
<feature type="binding site" evidence="8">
    <location>
        <position position="86"/>
    </location>
    <ligand>
        <name>Zn(2+)</name>
        <dbReference type="ChEBI" id="CHEBI:29105"/>
        <label>2</label>
    </ligand>
</feature>
<dbReference type="Gene3D" id="2.20.25.10">
    <property type="match status" value="1"/>
</dbReference>
<evidence type="ECO:0000256" key="8">
    <source>
        <dbReference type="PIRSR" id="PIRSR005586-1"/>
    </source>
</evidence>
<name>A0A150J882_9EURY</name>
<evidence type="ECO:0000256" key="2">
    <source>
        <dbReference type="ARBA" id="ARBA00022723"/>
    </source>
</evidence>
<dbReference type="STRING" id="1705564.APG08_00413"/>
<keyword evidence="7 10" id="KW-0804">Transcription</keyword>
<dbReference type="GO" id="GO:0003676">
    <property type="term" value="F:nucleic acid binding"/>
    <property type="evidence" value="ECO:0007669"/>
    <property type="project" value="InterPro"/>
</dbReference>
<evidence type="ECO:0000256" key="4">
    <source>
        <dbReference type="ARBA" id="ARBA00022833"/>
    </source>
</evidence>
<dbReference type="InterPro" id="IPR001222">
    <property type="entry name" value="Znf_TFIIS"/>
</dbReference>